<sequence>MPDKGLVPDKGPSPLLREALRTVASTLKAEQIGFALAGGYGLWVHGAPEPVHDVDVAVADRDVEAAAVALAQAGLRVERPPEDWLFKAYAGDAMVDVLHRLRGEPVDERLLATAPEHEVLGLRIPVLPASEIVLAKLEALSERNCDLEGLLAVVRAVREQLDWETLGAAADGRPFVEAFLVLVARLGIAPDESFSKICHTDLPPAR</sequence>
<accession>F5XDQ7</accession>
<proteinExistence type="predicted"/>
<dbReference type="STRING" id="1032480.MLP_20660"/>
<evidence type="ECO:0000313" key="1">
    <source>
        <dbReference type="EMBL" id="BAK35080.1"/>
    </source>
</evidence>
<name>F5XDQ7_MICPN</name>
<dbReference type="KEGG" id="mph:MLP_20660"/>
<keyword evidence="2" id="KW-1185">Reference proteome</keyword>
<dbReference type="InterPro" id="IPR043519">
    <property type="entry name" value="NT_sf"/>
</dbReference>
<dbReference type="Proteomes" id="UP000007947">
    <property type="component" value="Chromosome"/>
</dbReference>
<gene>
    <name evidence="1" type="ordered locus">MLP_20660</name>
</gene>
<dbReference type="EMBL" id="AP012204">
    <property type="protein sequence ID" value="BAK35080.1"/>
    <property type="molecule type" value="Genomic_DNA"/>
</dbReference>
<organism evidence="1 2">
    <name type="scientific">Microlunatus phosphovorus (strain ATCC 700054 / DSM 10555 / JCM 9379 / NBRC 101784 / NCIMB 13414 / VKM Ac-1990 / NM-1)</name>
    <dbReference type="NCBI Taxonomy" id="1032480"/>
    <lineage>
        <taxon>Bacteria</taxon>
        <taxon>Bacillati</taxon>
        <taxon>Actinomycetota</taxon>
        <taxon>Actinomycetes</taxon>
        <taxon>Propionibacteriales</taxon>
        <taxon>Propionibacteriaceae</taxon>
        <taxon>Microlunatus</taxon>
    </lineage>
</organism>
<dbReference type="eggNOG" id="ENOG5031DUR">
    <property type="taxonomic scope" value="Bacteria"/>
</dbReference>
<dbReference type="HOGENOM" id="CLU_054928_1_0_11"/>
<evidence type="ECO:0008006" key="3">
    <source>
        <dbReference type="Google" id="ProtNLM"/>
    </source>
</evidence>
<dbReference type="SUPFAM" id="SSF81301">
    <property type="entry name" value="Nucleotidyltransferase"/>
    <property type="match status" value="1"/>
</dbReference>
<dbReference type="AlphaFoldDB" id="F5XDQ7"/>
<dbReference type="Gene3D" id="3.30.460.40">
    <property type="match status" value="1"/>
</dbReference>
<protein>
    <recommendedName>
        <fullName evidence="3">Nucleotidyltransferase</fullName>
    </recommendedName>
</protein>
<evidence type="ECO:0000313" key="2">
    <source>
        <dbReference type="Proteomes" id="UP000007947"/>
    </source>
</evidence>
<reference evidence="1 2" key="1">
    <citation type="submission" date="2011-05" db="EMBL/GenBank/DDBJ databases">
        <title>Whole genome sequence of Microlunatus phosphovorus NM-1.</title>
        <authorList>
            <person name="Hosoyama A."/>
            <person name="Sasaki K."/>
            <person name="Harada T."/>
            <person name="Igarashi R."/>
            <person name="Kawakoshi A."/>
            <person name="Sasagawa M."/>
            <person name="Fukada J."/>
            <person name="Nakamura S."/>
            <person name="Katano Y."/>
            <person name="Hanada S."/>
            <person name="Kamagata Y."/>
            <person name="Nakamura N."/>
            <person name="Yamazaki S."/>
            <person name="Fujita N."/>
        </authorList>
    </citation>
    <scope>NUCLEOTIDE SEQUENCE [LARGE SCALE GENOMIC DNA]</scope>
    <source>
        <strain evidence="2">ATCC 700054 / DSM 10555 / JCM 9379 / NBRC 101784 / NCIMB 13414 / VKM Ac-1990 / NM-1</strain>
    </source>
</reference>